<evidence type="ECO:0000313" key="6">
    <source>
        <dbReference type="EMBL" id="PFG27998.1"/>
    </source>
</evidence>
<dbReference type="Proteomes" id="UP000221653">
    <property type="component" value="Unassembled WGS sequence"/>
</dbReference>
<feature type="domain" description="HTH tetR-type" evidence="5">
    <location>
        <begin position="10"/>
        <end position="70"/>
    </location>
</feature>
<keyword evidence="3" id="KW-0804">Transcription</keyword>
<dbReference type="PANTHER" id="PTHR30055">
    <property type="entry name" value="HTH-TYPE TRANSCRIPTIONAL REGULATOR RUTR"/>
    <property type="match status" value="1"/>
</dbReference>
<name>A0A2A9DMR7_9CORY</name>
<keyword evidence="1" id="KW-0805">Transcription regulation</keyword>
<dbReference type="STRING" id="1724.GCA_001044175_02264"/>
<dbReference type="InterPro" id="IPR001647">
    <property type="entry name" value="HTH_TetR"/>
</dbReference>
<keyword evidence="7" id="KW-1185">Reference proteome</keyword>
<comment type="caution">
    <text evidence="6">The sequence shown here is derived from an EMBL/GenBank/DDBJ whole genome shotgun (WGS) entry which is preliminary data.</text>
</comment>
<dbReference type="OrthoDB" id="5242390at2"/>
<dbReference type="SUPFAM" id="SSF46689">
    <property type="entry name" value="Homeodomain-like"/>
    <property type="match status" value="1"/>
</dbReference>
<keyword evidence="2 4" id="KW-0238">DNA-binding</keyword>
<accession>A0A2A9DMR7</accession>
<dbReference type="InterPro" id="IPR009057">
    <property type="entry name" value="Homeodomain-like_sf"/>
</dbReference>
<dbReference type="AlphaFoldDB" id="A0A2A9DMR7"/>
<evidence type="ECO:0000259" key="5">
    <source>
        <dbReference type="PROSITE" id="PS50977"/>
    </source>
</evidence>
<protein>
    <submittedName>
        <fullName evidence="6">TetR family transcriptional regulator</fullName>
    </submittedName>
</protein>
<feature type="DNA-binding region" description="H-T-H motif" evidence="4">
    <location>
        <begin position="33"/>
        <end position="52"/>
    </location>
</feature>
<gene>
    <name evidence="6" type="ORF">ATK06_1080</name>
</gene>
<evidence type="ECO:0000256" key="2">
    <source>
        <dbReference type="ARBA" id="ARBA00023125"/>
    </source>
</evidence>
<dbReference type="Pfam" id="PF00440">
    <property type="entry name" value="TetR_N"/>
    <property type="match status" value="1"/>
</dbReference>
<dbReference type="GO" id="GO:0000976">
    <property type="term" value="F:transcription cis-regulatory region binding"/>
    <property type="evidence" value="ECO:0007669"/>
    <property type="project" value="TreeGrafter"/>
</dbReference>
<dbReference type="GO" id="GO:0003700">
    <property type="term" value="F:DNA-binding transcription factor activity"/>
    <property type="evidence" value="ECO:0007669"/>
    <property type="project" value="TreeGrafter"/>
</dbReference>
<organism evidence="6 7">
    <name type="scientific">Corynebacterium renale</name>
    <dbReference type="NCBI Taxonomy" id="1724"/>
    <lineage>
        <taxon>Bacteria</taxon>
        <taxon>Bacillati</taxon>
        <taxon>Actinomycetota</taxon>
        <taxon>Actinomycetes</taxon>
        <taxon>Mycobacteriales</taxon>
        <taxon>Corynebacteriaceae</taxon>
        <taxon>Corynebacterium</taxon>
    </lineage>
</organism>
<evidence type="ECO:0000256" key="1">
    <source>
        <dbReference type="ARBA" id="ARBA00023015"/>
    </source>
</evidence>
<proteinExistence type="predicted"/>
<dbReference type="PROSITE" id="PS50977">
    <property type="entry name" value="HTH_TETR_2"/>
    <property type="match status" value="1"/>
</dbReference>
<evidence type="ECO:0000256" key="3">
    <source>
        <dbReference type="ARBA" id="ARBA00023163"/>
    </source>
</evidence>
<sequence length="195" mass="20843">MPAIKPERKEMQRNRIVDGTVRAIVKNGLASLSVSDIIHESGLSAGAIYGYFDGKEDIVQAAADKLLGIDEEHISKAALCSPVPTPSEVLVPMVTQQWLDDVPPGAVVQIWGHANIENSVRVSAIKKVEAVEAALGEYFTAWFAETAASREEAEIRAAELKRPALGLLQGALVQMALGMDAETSLSIGLEALLAR</sequence>
<dbReference type="RefSeq" id="WP_053072834.1">
    <property type="nucleotide sequence ID" value="NZ_LDYE01000008.1"/>
</dbReference>
<dbReference type="InterPro" id="IPR050109">
    <property type="entry name" value="HTH-type_TetR-like_transc_reg"/>
</dbReference>
<reference evidence="6 7" key="1">
    <citation type="submission" date="2017-10" db="EMBL/GenBank/DDBJ databases">
        <title>Sequencing the genomes of 1000 actinobacteria strains.</title>
        <authorList>
            <person name="Klenk H.-P."/>
        </authorList>
    </citation>
    <scope>NUCLEOTIDE SEQUENCE [LARGE SCALE GENOMIC DNA]</scope>
    <source>
        <strain evidence="6 7">DSM 20688</strain>
    </source>
</reference>
<dbReference type="EMBL" id="PDJF01000001">
    <property type="protein sequence ID" value="PFG27998.1"/>
    <property type="molecule type" value="Genomic_DNA"/>
</dbReference>
<evidence type="ECO:0000256" key="4">
    <source>
        <dbReference type="PROSITE-ProRule" id="PRU00335"/>
    </source>
</evidence>
<dbReference type="PROSITE" id="PS01081">
    <property type="entry name" value="HTH_TETR_1"/>
    <property type="match status" value="1"/>
</dbReference>
<evidence type="ECO:0000313" key="7">
    <source>
        <dbReference type="Proteomes" id="UP000221653"/>
    </source>
</evidence>
<dbReference type="PANTHER" id="PTHR30055:SF234">
    <property type="entry name" value="HTH-TYPE TRANSCRIPTIONAL REGULATOR BETI"/>
    <property type="match status" value="1"/>
</dbReference>
<dbReference type="Gene3D" id="1.10.357.10">
    <property type="entry name" value="Tetracycline Repressor, domain 2"/>
    <property type="match status" value="1"/>
</dbReference>
<dbReference type="InterPro" id="IPR023772">
    <property type="entry name" value="DNA-bd_HTH_TetR-type_CS"/>
</dbReference>